<keyword evidence="3" id="KW-1185">Reference proteome</keyword>
<reference evidence="2" key="1">
    <citation type="submission" date="2021-04" db="EMBL/GenBank/DDBJ databases">
        <authorList>
            <person name="Pira H."/>
            <person name="Risdian C."/>
            <person name="Wink J."/>
        </authorList>
    </citation>
    <scope>NUCLEOTIDE SEQUENCE</scope>
    <source>
        <strain evidence="2">WH158</strain>
    </source>
</reference>
<dbReference type="AlphaFoldDB" id="A0A9X1F572"/>
<dbReference type="Pfam" id="PF14028">
    <property type="entry name" value="Lant_dehydr_C"/>
    <property type="match status" value="1"/>
</dbReference>
<evidence type="ECO:0000313" key="3">
    <source>
        <dbReference type="Proteomes" id="UP001138681"/>
    </source>
</evidence>
<proteinExistence type="predicted"/>
<dbReference type="InterPro" id="IPR023809">
    <property type="entry name" value="Thiopep_bacteriocin_synth_dom"/>
</dbReference>
<evidence type="ECO:0000259" key="1">
    <source>
        <dbReference type="Pfam" id="PF14028"/>
    </source>
</evidence>
<gene>
    <name evidence="2" type="ORF">KCG46_12080</name>
</gene>
<dbReference type="EMBL" id="JAGSPC010000004">
    <property type="protein sequence ID" value="MBV7260309.1"/>
    <property type="molecule type" value="Genomic_DNA"/>
</dbReference>
<protein>
    <submittedName>
        <fullName evidence="2">Thiopeptide-type bacteriocin biosynthesis protein</fullName>
    </submittedName>
</protein>
<dbReference type="Proteomes" id="UP001138681">
    <property type="component" value="Unassembled WGS sequence"/>
</dbReference>
<evidence type="ECO:0000313" key="2">
    <source>
        <dbReference type="EMBL" id="MBV7260309.1"/>
    </source>
</evidence>
<comment type="caution">
    <text evidence="2">The sequence shown here is derived from an EMBL/GenBank/DDBJ whole genome shotgun (WGS) entry which is preliminary data.</text>
</comment>
<accession>A0A9X1F572</accession>
<dbReference type="NCBIfam" id="TIGR03891">
    <property type="entry name" value="thiopep_ocin"/>
    <property type="match status" value="1"/>
</dbReference>
<feature type="domain" description="Thiopeptide-type bacteriocin biosynthesis" evidence="1">
    <location>
        <begin position="6"/>
        <end position="308"/>
    </location>
</feature>
<dbReference type="RefSeq" id="WP_218405696.1">
    <property type="nucleotide sequence ID" value="NZ_JAGSPC010000004.1"/>
</dbReference>
<sequence>MRIGDWRAWHVFVHNPVASEEVLVRCLGSEIASLSQEFDELKWFFIRYWENGPHLRIRLCNAQDTAFSRLGEKLSEAASSAAERTPSTISSFPEDMPVDGWHSSANAAPWFDEGAVLEVAYEPEIRRYGGSVAIDLAHKVFQSSSKIAIPIVGQTLGDMSRRQSVGLELTATAIGVLASDREEFTLFAQSMSEGWKGFLTDPDGATAQIDAIHNAASDRIRAWINNALDSESSELSKVATLWRTLLVNYFDALRDLYNQGLLISPLTGVRPKDESELSDALHNILFSQIHMMNNRLGLTPANEYIFANAFIKAS</sequence>
<organism evidence="2 3">
    <name type="scientific">Erythrobacter crassostreae</name>
    <dbReference type="NCBI Taxonomy" id="2828328"/>
    <lineage>
        <taxon>Bacteria</taxon>
        <taxon>Pseudomonadati</taxon>
        <taxon>Pseudomonadota</taxon>
        <taxon>Alphaproteobacteria</taxon>
        <taxon>Sphingomonadales</taxon>
        <taxon>Erythrobacteraceae</taxon>
        <taxon>Erythrobacter/Porphyrobacter group</taxon>
        <taxon>Erythrobacter</taxon>
    </lineage>
</organism>
<name>A0A9X1F572_9SPHN</name>